<comment type="caution">
    <text evidence="1">The sequence shown here is derived from an EMBL/GenBank/DDBJ whole genome shotgun (WGS) entry which is preliminary data.</text>
</comment>
<evidence type="ECO:0000313" key="2">
    <source>
        <dbReference type="Proteomes" id="UP000287188"/>
    </source>
</evidence>
<proteinExistence type="predicted"/>
<name>A0A402ABU6_9CHLR</name>
<reference evidence="2" key="1">
    <citation type="submission" date="2018-12" db="EMBL/GenBank/DDBJ databases">
        <title>Tengunoibacter tsumagoiensis gen. nov., sp. nov., Dictyobacter kobayashii sp. nov., D. alpinus sp. nov., and D. joshuensis sp. nov. and description of Dictyobacteraceae fam. nov. within the order Ktedonobacterales isolated from Tengu-no-mugimeshi.</title>
        <authorList>
            <person name="Wang C.M."/>
            <person name="Zheng Y."/>
            <person name="Sakai Y."/>
            <person name="Toyoda A."/>
            <person name="Minakuchi Y."/>
            <person name="Abe K."/>
            <person name="Yokota A."/>
            <person name="Yabe S."/>
        </authorList>
    </citation>
    <scope>NUCLEOTIDE SEQUENCE [LARGE SCALE GENOMIC DNA]</scope>
    <source>
        <strain evidence="2">Uno11</strain>
    </source>
</reference>
<dbReference type="EMBL" id="BIFS01000001">
    <property type="protein sequence ID" value="GCE16565.1"/>
    <property type="molecule type" value="Genomic_DNA"/>
</dbReference>
<dbReference type="RefSeq" id="WP_126548443.1">
    <property type="nucleotide sequence ID" value="NZ_BIFS01000001.1"/>
</dbReference>
<dbReference type="OrthoDB" id="146661at2"/>
<sequence>MRLVLGKESVAEAVERTLDALLLWADSATLLQLHSGWQEQQVQVWGSSEQGSSVSLIHSILLRAQRDELRPNLHLQPVPSLHVKWVPVADIESGQQTMDPEIQPSVLSALQSLRAHIQHDPEVILRYLADMRVMSPAEHDQEWWQQELKPAPPNPPSSSKSRETMPLSVIKEPEVGDGTLTLAEATLLYRAFFPPDESIDLPGLRRRFLAPKNWLPWMRNV</sequence>
<keyword evidence="2" id="KW-1185">Reference proteome</keyword>
<gene>
    <name evidence="1" type="ORF">KDK_03650</name>
</gene>
<evidence type="ECO:0000313" key="1">
    <source>
        <dbReference type="EMBL" id="GCE16565.1"/>
    </source>
</evidence>
<dbReference type="AlphaFoldDB" id="A0A402ABU6"/>
<dbReference type="Proteomes" id="UP000287188">
    <property type="component" value="Unassembled WGS sequence"/>
</dbReference>
<accession>A0A402ABU6</accession>
<protein>
    <submittedName>
        <fullName evidence="1">Uncharacterized protein</fullName>
    </submittedName>
</protein>
<organism evidence="1 2">
    <name type="scientific">Dictyobacter kobayashii</name>
    <dbReference type="NCBI Taxonomy" id="2014872"/>
    <lineage>
        <taxon>Bacteria</taxon>
        <taxon>Bacillati</taxon>
        <taxon>Chloroflexota</taxon>
        <taxon>Ktedonobacteria</taxon>
        <taxon>Ktedonobacterales</taxon>
        <taxon>Dictyobacteraceae</taxon>
        <taxon>Dictyobacter</taxon>
    </lineage>
</organism>